<evidence type="ECO:0000256" key="5">
    <source>
        <dbReference type="ARBA" id="ARBA00023136"/>
    </source>
</evidence>
<comment type="similarity">
    <text evidence="2">Belongs to the LemA family.</text>
</comment>
<dbReference type="Proteomes" id="UP000325255">
    <property type="component" value="Unassembled WGS sequence"/>
</dbReference>
<dbReference type="Gene3D" id="1.20.1440.20">
    <property type="entry name" value="LemA-like domain"/>
    <property type="match status" value="1"/>
</dbReference>
<dbReference type="PANTHER" id="PTHR34478">
    <property type="entry name" value="PROTEIN LEMA"/>
    <property type="match status" value="1"/>
</dbReference>
<evidence type="ECO:0000256" key="1">
    <source>
        <dbReference type="ARBA" id="ARBA00004167"/>
    </source>
</evidence>
<dbReference type="Pfam" id="PF04011">
    <property type="entry name" value="LemA"/>
    <property type="match status" value="1"/>
</dbReference>
<name>A0A5M6IIC9_9PROT</name>
<feature type="transmembrane region" description="Helical" evidence="7">
    <location>
        <begin position="45"/>
        <end position="68"/>
    </location>
</feature>
<dbReference type="OrthoDB" id="9804152at2"/>
<reference evidence="8 9" key="1">
    <citation type="submission" date="2019-09" db="EMBL/GenBank/DDBJ databases">
        <title>Genome sequence of Rhodovastum atsumiense, a diverse member of the Acetobacteraceae family of non-sulfur purple photosynthetic bacteria.</title>
        <authorList>
            <person name="Meyer T."/>
            <person name="Kyndt J."/>
        </authorList>
    </citation>
    <scope>NUCLEOTIDE SEQUENCE [LARGE SCALE GENOMIC DNA]</scope>
    <source>
        <strain evidence="8 9">DSM 21279</strain>
    </source>
</reference>
<feature type="region of interest" description="Disordered" evidence="6">
    <location>
        <begin position="143"/>
        <end position="169"/>
    </location>
</feature>
<accession>A0A5M6IIC9</accession>
<evidence type="ECO:0000256" key="6">
    <source>
        <dbReference type="SAM" id="MobiDB-lite"/>
    </source>
</evidence>
<evidence type="ECO:0000256" key="7">
    <source>
        <dbReference type="SAM" id="Phobius"/>
    </source>
</evidence>
<proteinExistence type="inferred from homology"/>
<evidence type="ECO:0000256" key="4">
    <source>
        <dbReference type="ARBA" id="ARBA00022989"/>
    </source>
</evidence>
<comment type="caution">
    <text evidence="8">The sequence shown here is derived from an EMBL/GenBank/DDBJ whole genome shotgun (WGS) entry which is preliminary data.</text>
</comment>
<dbReference type="InterPro" id="IPR007156">
    <property type="entry name" value="MamQ_LemA"/>
</dbReference>
<evidence type="ECO:0000256" key="2">
    <source>
        <dbReference type="ARBA" id="ARBA00008854"/>
    </source>
</evidence>
<gene>
    <name evidence="8" type="ORF">F1189_31075</name>
</gene>
<dbReference type="AlphaFoldDB" id="A0A5M6IIC9"/>
<evidence type="ECO:0000256" key="3">
    <source>
        <dbReference type="ARBA" id="ARBA00022692"/>
    </source>
</evidence>
<evidence type="ECO:0000313" key="8">
    <source>
        <dbReference type="EMBL" id="KAA5608021.1"/>
    </source>
</evidence>
<dbReference type="EMBL" id="VWPK01000114">
    <property type="protein sequence ID" value="KAA5608021.1"/>
    <property type="molecule type" value="Genomic_DNA"/>
</dbReference>
<dbReference type="PANTHER" id="PTHR34478:SF1">
    <property type="entry name" value="PROTEIN LEMA"/>
    <property type="match status" value="1"/>
</dbReference>
<keyword evidence="5 7" id="KW-0472">Membrane</keyword>
<sequence>MAKPPPDPSNDDTFGIQLHRLQRSERLLSELYRPPAKRPQRPVRWVRTLLVISLITVSVAVSVVYYMINSFITLREETLSRSANLDAALQRRSNLLANLVKLTLNHAALEHAVFSHTAEMRTELARNGQLPEAIVEALIREGSKSTAVPTAPSPGSDKPDDPGHANWPDILKTLSGDKGLEGMMGRLLAMAEQYPNIQSSETYKQLMTALVEMEDRITERRIEFNSALRQYNTAVTSFPWRYLAMAGNFRRIEYNQATASAMTATEITPELFQQLVPLVRTMGDRK</sequence>
<keyword evidence="4 7" id="KW-1133">Transmembrane helix</keyword>
<keyword evidence="9" id="KW-1185">Reference proteome</keyword>
<dbReference type="InterPro" id="IPR023353">
    <property type="entry name" value="LemA-like_dom_sf"/>
</dbReference>
<comment type="subcellular location">
    <subcellularLocation>
        <location evidence="1">Membrane</location>
        <topology evidence="1">Single-pass membrane protein</topology>
    </subcellularLocation>
</comment>
<protein>
    <submittedName>
        <fullName evidence="8">LemA family protein</fullName>
    </submittedName>
</protein>
<dbReference type="RefSeq" id="WP_150045744.1">
    <property type="nucleotide sequence ID" value="NZ_OW485601.1"/>
</dbReference>
<keyword evidence="3 7" id="KW-0812">Transmembrane</keyword>
<evidence type="ECO:0000313" key="9">
    <source>
        <dbReference type="Proteomes" id="UP000325255"/>
    </source>
</evidence>
<dbReference type="SUPFAM" id="SSF140478">
    <property type="entry name" value="LemA-like"/>
    <property type="match status" value="1"/>
</dbReference>
<organism evidence="8 9">
    <name type="scientific">Rhodovastum atsumiense</name>
    <dbReference type="NCBI Taxonomy" id="504468"/>
    <lineage>
        <taxon>Bacteria</taxon>
        <taxon>Pseudomonadati</taxon>
        <taxon>Pseudomonadota</taxon>
        <taxon>Alphaproteobacteria</taxon>
        <taxon>Acetobacterales</taxon>
        <taxon>Acetobacteraceae</taxon>
        <taxon>Rhodovastum</taxon>
    </lineage>
</organism>
<dbReference type="GO" id="GO:0016020">
    <property type="term" value="C:membrane"/>
    <property type="evidence" value="ECO:0007669"/>
    <property type="project" value="UniProtKB-SubCell"/>
</dbReference>